<reference evidence="1" key="1">
    <citation type="submission" date="2021-06" db="EMBL/GenBank/DDBJ databases">
        <authorList>
            <consortium name="Wellcome Sanger Institute Data Sharing"/>
        </authorList>
    </citation>
    <scope>NUCLEOTIDE SEQUENCE [LARGE SCALE GENOMIC DNA]</scope>
</reference>
<evidence type="ECO:0000313" key="1">
    <source>
        <dbReference type="Ensembl" id="ENSECRP00000018429.1"/>
    </source>
</evidence>
<reference evidence="1" key="2">
    <citation type="submission" date="2025-08" db="UniProtKB">
        <authorList>
            <consortium name="Ensembl"/>
        </authorList>
    </citation>
    <scope>IDENTIFICATION</scope>
</reference>
<protein>
    <recommendedName>
        <fullName evidence="3">C-type lectin domain-containing protein</fullName>
    </recommendedName>
</protein>
<evidence type="ECO:0008006" key="3">
    <source>
        <dbReference type="Google" id="ProtNLM"/>
    </source>
</evidence>
<organism evidence="1 2">
    <name type="scientific">Erpetoichthys calabaricus</name>
    <name type="common">Rope fish</name>
    <name type="synonym">Calamoichthys calabaricus</name>
    <dbReference type="NCBI Taxonomy" id="27687"/>
    <lineage>
        <taxon>Eukaryota</taxon>
        <taxon>Metazoa</taxon>
        <taxon>Chordata</taxon>
        <taxon>Craniata</taxon>
        <taxon>Vertebrata</taxon>
        <taxon>Euteleostomi</taxon>
        <taxon>Actinopterygii</taxon>
        <taxon>Polypteriformes</taxon>
        <taxon>Polypteridae</taxon>
        <taxon>Erpetoichthys</taxon>
    </lineage>
</organism>
<dbReference type="GeneTree" id="ENSGT00980000202125"/>
<reference evidence="1" key="3">
    <citation type="submission" date="2025-09" db="UniProtKB">
        <authorList>
            <consortium name="Ensembl"/>
        </authorList>
    </citation>
    <scope>IDENTIFICATION</scope>
</reference>
<dbReference type="InterPro" id="IPR016186">
    <property type="entry name" value="C-type_lectin-like/link_sf"/>
</dbReference>
<dbReference type="InterPro" id="IPR039689">
    <property type="entry name" value="CD72"/>
</dbReference>
<dbReference type="PANTHER" id="PTHR15028:SF6">
    <property type="entry name" value="B-CELL DIFFERENTIATION ANTIGEN CD72"/>
    <property type="match status" value="1"/>
</dbReference>
<dbReference type="PANTHER" id="PTHR15028">
    <property type="entry name" value="CD72-RELATED"/>
    <property type="match status" value="1"/>
</dbReference>
<proteinExistence type="predicted"/>
<dbReference type="Gene3D" id="3.10.100.10">
    <property type="entry name" value="Mannose-Binding Protein A, subunit A"/>
    <property type="match status" value="1"/>
</dbReference>
<dbReference type="GO" id="GO:0004888">
    <property type="term" value="F:transmembrane signaling receptor activity"/>
    <property type="evidence" value="ECO:0007669"/>
    <property type="project" value="InterPro"/>
</dbReference>
<name>A0A8C4SR32_ERPCA</name>
<dbReference type="GO" id="GO:0005886">
    <property type="term" value="C:plasma membrane"/>
    <property type="evidence" value="ECO:0007669"/>
    <property type="project" value="InterPro"/>
</dbReference>
<dbReference type="Ensembl" id="ENSECRT00000018801.1">
    <property type="protein sequence ID" value="ENSECRP00000018429.1"/>
    <property type="gene ID" value="ENSECRG00000012331.1"/>
</dbReference>
<accession>A0A8C4SR32</accession>
<dbReference type="Proteomes" id="UP000694620">
    <property type="component" value="Chromosome 12"/>
</dbReference>
<dbReference type="InterPro" id="IPR016187">
    <property type="entry name" value="CTDL_fold"/>
</dbReference>
<dbReference type="SUPFAM" id="SSF56436">
    <property type="entry name" value="C-type lectin-like"/>
    <property type="match status" value="1"/>
</dbReference>
<sequence>MVVIVIAPSWVRRSNTRLGITADLFTTAGDTQLCPFYLVIDKPNKCCSDMWTKYKENCYYFSINKTTWERSSQQCVSHGSQIAVAEDEEVLVSHSMVFCYWTSVCYWTFGRLRGDSGPPSGVSGRGSSAMSTLYMVGMVRC</sequence>
<dbReference type="AlphaFoldDB" id="A0A8C4SR32"/>
<keyword evidence="2" id="KW-1185">Reference proteome</keyword>
<evidence type="ECO:0000313" key="2">
    <source>
        <dbReference type="Proteomes" id="UP000694620"/>
    </source>
</evidence>